<evidence type="ECO:0000313" key="2">
    <source>
        <dbReference type="Proteomes" id="UP000192934"/>
    </source>
</evidence>
<dbReference type="RefSeq" id="WP_085218528.1">
    <property type="nucleotide sequence ID" value="NZ_LT840185.1"/>
</dbReference>
<accession>A0A1X7GJ44</accession>
<dbReference type="Proteomes" id="UP000192934">
    <property type="component" value="Chromosome I"/>
</dbReference>
<sequence length="212" mass="21493">MPDVQHKRGTRAALDALAAANGLKTGQIYLITDEGRIAVATGMGAYVAYAKQSEAGGGGSDPWTTLKQGSDLSNSAVTTIESGDLVFNPSPNKTYEIEAKLMFTSAANATGVQMGLTFPTASGATGACRVQIGSGGAADTLVHNASSLSNTTVKVGAINAVGNSAPFFGRIDCIYKAPAAIGSGGIRLVFNSEVAGSAVTLIAGSILRHREL</sequence>
<dbReference type="OrthoDB" id="7594654at2"/>
<keyword evidence="2" id="KW-1185">Reference proteome</keyword>
<dbReference type="AlphaFoldDB" id="A0A1X7GJ44"/>
<gene>
    <name evidence="1" type="ORF">SAMN06295910_1876</name>
</gene>
<name>A0A1X7GJ44_9SPHN</name>
<dbReference type="EMBL" id="LT840185">
    <property type="protein sequence ID" value="SMF70480.1"/>
    <property type="molecule type" value="Genomic_DNA"/>
</dbReference>
<evidence type="ECO:0000313" key="1">
    <source>
        <dbReference type="EMBL" id="SMF70480.1"/>
    </source>
</evidence>
<protein>
    <submittedName>
        <fullName evidence="1">Uncharacterized protein</fullName>
    </submittedName>
</protein>
<reference evidence="2" key="1">
    <citation type="submission" date="2017-04" db="EMBL/GenBank/DDBJ databases">
        <authorList>
            <person name="Varghese N."/>
            <person name="Submissions S."/>
        </authorList>
    </citation>
    <scope>NUCLEOTIDE SEQUENCE [LARGE SCALE GENOMIC DNA]</scope>
    <source>
        <strain evidence="2">Dd16</strain>
    </source>
</reference>
<proteinExistence type="predicted"/>
<organism evidence="1 2">
    <name type="scientific">Allosphingosinicella indica</name>
    <dbReference type="NCBI Taxonomy" id="941907"/>
    <lineage>
        <taxon>Bacteria</taxon>
        <taxon>Pseudomonadati</taxon>
        <taxon>Pseudomonadota</taxon>
        <taxon>Alphaproteobacteria</taxon>
        <taxon>Sphingomonadales</taxon>
        <taxon>Sphingomonadaceae</taxon>
        <taxon>Allosphingosinicella</taxon>
    </lineage>
</organism>
<dbReference type="STRING" id="941907.SAMN06295910_1876"/>